<dbReference type="PANTHER" id="PTHR30347:SF9">
    <property type="entry name" value="MINICONDUCTANCE MECHANOSENSITIVE CHANNEL MSCM"/>
    <property type="match status" value="1"/>
</dbReference>
<dbReference type="Gene3D" id="1.10.287.1260">
    <property type="match status" value="1"/>
</dbReference>
<dbReference type="FunFam" id="1.10.287.1260:FF:000002">
    <property type="entry name" value="Potassium efflux system KefA"/>
    <property type="match status" value="1"/>
</dbReference>
<dbReference type="Gene3D" id="3.30.70.100">
    <property type="match status" value="1"/>
</dbReference>
<dbReference type="Pfam" id="PF12795">
    <property type="entry name" value="MscS_porin"/>
    <property type="match status" value="1"/>
</dbReference>
<dbReference type="InterPro" id="IPR010920">
    <property type="entry name" value="LSM_dom_sf"/>
</dbReference>
<dbReference type="Pfam" id="PF21088">
    <property type="entry name" value="MS_channel_1st"/>
    <property type="match status" value="1"/>
</dbReference>
<dbReference type="AlphaFoldDB" id="A0A249E091"/>
<evidence type="ECO:0000313" key="13">
    <source>
        <dbReference type="EMBL" id="ASX26442.1"/>
    </source>
</evidence>
<dbReference type="InterPro" id="IPR024393">
    <property type="entry name" value="MscS_porin"/>
</dbReference>
<dbReference type="InterPro" id="IPR049278">
    <property type="entry name" value="MS_channel_C"/>
</dbReference>
<dbReference type="Gene3D" id="2.30.30.60">
    <property type="match status" value="1"/>
</dbReference>
<accession>A0A249E091</accession>
<dbReference type="InterPro" id="IPR006686">
    <property type="entry name" value="MscS_channel_CS"/>
</dbReference>
<dbReference type="SUPFAM" id="SSF82861">
    <property type="entry name" value="Mechanosensitive channel protein MscS (YggB), transmembrane region"/>
    <property type="match status" value="1"/>
</dbReference>
<comment type="similarity">
    <text evidence="2">Belongs to the MscS (TC 1.A.23) family.</text>
</comment>
<sequence>MHPLRNCFFSIDLFKKPIERGELKTFSVQVPEHIRIDKEEKHHVTEKLQFVSGYIKSIILPFIFLLIGLLYSLTALPDSPRLNKIQIESFLKKVKSNQKLPHQKEIIQTLEASIDWLDATEMSAKEAKKYQIVINNFESLTKNLQKQIEKEDEKPLSIEANLTIQELEQEVIKTNSQLIELTRQIQHEQEEFQQIFDLILKIPAEQSKIRRILSQITQQLQLKSNPLTPLEQAQLTLLKAEALAHRAKLNQLELAQLSSNNRQELSRMRIELYQKRHEYKDKLLEILQKNLNDQRYKNAEQALKRTELMAKECPDLPVSISKSLETNRMLTDILNEQTKRMNAISDQKRQIDSEILKVNQTLNAIREQVQWLSVSPELGETLIAQVEKLPEKPKLQKLDQDMADLRLKRLNYEELLEQERKKIISIQEGGPSLASQQRCIFDAQMRHKSELLNLLISGYDSQILELTKIRLASNQLVDALNEVQEAVHRYLFWVPDINRVSFAYPIKTVKDLMQLLSLNTASQISGALMTMLNNQQTLLQTIGALLLVAFSIGSRRHYYAFLERTHNRVGKVNQDQFALTLRTVFWSIFIASPLPILWKIMGYGLQNAWSYPIAVSIGTAVTETVPVLWVFMISATFASPYGLFISHFRWHPDQVKRAMRFYRMLIWLIVPLMMAIITFQNYNDREFLSTLGRLCFILLCIALSLVTTSLKRAGVPLYLDKNGHCDNVLNHTLWRLLFFAPLIAAFASTLGYLATAQALLSRLETSVTIWFFLLIVYHIIRRWMLIQRRRIAFERAKQRRADILAQRARGEEENLYNNSESAIEIEEPVINLDLISAQSLRLVRFILTMIALISVITIWSDIHSAFGFLENIHLWKVASTINGVDNIQNITMGSLLVCIFFIILTAQLVRNLPALLELVLLQHLDLTPGTGYAISTITKYLIMLAGGMIGFSFLGIEWGKLQWMAAALTVGLGFGLQEIFANFISGLIILFEKPIRIGDTVTIRNFTGTVTKINTRATTIFDWDKKEVIVPNKAFVTEQFVNWSLSDTITRVVLNIPAPANVNSQLIKSILLNACKCCPLSLTHPEPEAYLINLEQGIQIFELRVFASDITERMPLRHAIHQLILEGYQQHGIDLPFPPFQAKIDTFKHDEHAVFLNKNHIRKTGSL</sequence>
<dbReference type="Pfam" id="PF12794">
    <property type="entry name" value="MscS_TM"/>
    <property type="match status" value="1"/>
</dbReference>
<feature type="domain" description="Mechanosensitive ion channel transmembrane helices 2/3" evidence="12">
    <location>
        <begin position="936"/>
        <end position="977"/>
    </location>
</feature>
<dbReference type="PROSITE" id="PS01246">
    <property type="entry name" value="UPF0003"/>
    <property type="match status" value="1"/>
</dbReference>
<evidence type="ECO:0000259" key="9">
    <source>
        <dbReference type="Pfam" id="PF12794"/>
    </source>
</evidence>
<feature type="domain" description="Mechanosensitive ion channel MscS porin" evidence="10">
    <location>
        <begin position="91"/>
        <end position="317"/>
    </location>
</feature>
<feature type="domain" description="Mechanosensitive ion channel MscS" evidence="8">
    <location>
        <begin position="979"/>
        <end position="1044"/>
    </location>
</feature>
<keyword evidence="6" id="KW-1133">Transmembrane helix</keyword>
<comment type="subcellular location">
    <subcellularLocation>
        <location evidence="1">Cell membrane</location>
        <topology evidence="1">Multi-pass membrane protein</topology>
    </subcellularLocation>
</comment>
<gene>
    <name evidence="13" type="ORF">BA171_05060</name>
</gene>
<evidence type="ECO:0000259" key="12">
    <source>
        <dbReference type="Pfam" id="PF21088"/>
    </source>
</evidence>
<dbReference type="PANTHER" id="PTHR30347">
    <property type="entry name" value="POTASSIUM CHANNEL RELATED"/>
    <property type="match status" value="1"/>
</dbReference>
<reference evidence="13 14" key="2">
    <citation type="submission" date="2017-09" db="EMBL/GenBank/DDBJ databases">
        <title>The genome of whitefly Bemisia tabaci, a global crop pest, provides novel insights into virus transmission, host adaptation and insecticide resistance.</title>
        <authorList>
            <person name="Kaur N."/>
            <person name="Kliot A."/>
            <person name="Pinheiro P.V."/>
            <person name="Luan J."/>
            <person name="Zheng Y."/>
            <person name="Liu W."/>
            <person name="Sun H."/>
            <person name="Yang X."/>
            <person name="Xu Y."/>
            <person name="Luo Y."/>
            <person name="Kruse A."/>
            <person name="Fisher T.W."/>
            <person name="Nelson D.R."/>
            <person name="Elimelech M."/>
            <person name="MacCoss M."/>
            <person name="Johnson R."/>
            <person name="Cohen E."/>
            <person name="Hunter W.B."/>
            <person name="Brown J.K."/>
            <person name="Jander G."/>
            <person name="Cilia M."/>
            <person name="Douglas A.E."/>
            <person name="Ghanim M."/>
            <person name="Simmons A.M."/>
            <person name="Wintermantel W.M."/>
            <person name="Ling K.-S."/>
            <person name="Fei Z."/>
        </authorList>
    </citation>
    <scope>NUCLEOTIDE SEQUENCE [LARGE SCALE GENOMIC DNA]</scope>
    <source>
        <strain evidence="13 14">MEAM1</strain>
    </source>
</reference>
<evidence type="ECO:0000259" key="10">
    <source>
        <dbReference type="Pfam" id="PF12795"/>
    </source>
</evidence>
<dbReference type="InterPro" id="IPR006685">
    <property type="entry name" value="MscS_channel_2nd"/>
</dbReference>
<evidence type="ECO:0000313" key="14">
    <source>
        <dbReference type="Proteomes" id="UP000216438"/>
    </source>
</evidence>
<dbReference type="GO" id="GO:0005886">
    <property type="term" value="C:plasma membrane"/>
    <property type="evidence" value="ECO:0007669"/>
    <property type="project" value="UniProtKB-SubCell"/>
</dbReference>
<keyword evidence="5" id="KW-0732">Signal</keyword>
<evidence type="ECO:0000256" key="2">
    <source>
        <dbReference type="ARBA" id="ARBA00008017"/>
    </source>
</evidence>
<keyword evidence="4" id="KW-0812">Transmembrane</keyword>
<evidence type="ECO:0000256" key="4">
    <source>
        <dbReference type="ARBA" id="ARBA00022692"/>
    </source>
</evidence>
<dbReference type="InterPro" id="IPR052702">
    <property type="entry name" value="MscS-like_channel"/>
</dbReference>
<evidence type="ECO:0000259" key="8">
    <source>
        <dbReference type="Pfam" id="PF00924"/>
    </source>
</evidence>
<dbReference type="Pfam" id="PF21082">
    <property type="entry name" value="MS_channel_3rd"/>
    <property type="match status" value="1"/>
</dbReference>
<proteinExistence type="inferred from homology"/>
<evidence type="ECO:0000256" key="7">
    <source>
        <dbReference type="ARBA" id="ARBA00023136"/>
    </source>
</evidence>
<dbReference type="Pfam" id="PF00924">
    <property type="entry name" value="MS_channel_2nd"/>
    <property type="match status" value="1"/>
</dbReference>
<dbReference type="Proteomes" id="UP000216438">
    <property type="component" value="Chromosome"/>
</dbReference>
<feature type="domain" description="Mechanosensitive ion channel MscS C-terminal" evidence="11">
    <location>
        <begin position="1052"/>
        <end position="1134"/>
    </location>
</feature>
<dbReference type="InterPro" id="IPR049142">
    <property type="entry name" value="MS_channel_1st"/>
</dbReference>
<evidence type="ECO:0000256" key="1">
    <source>
        <dbReference type="ARBA" id="ARBA00004651"/>
    </source>
</evidence>
<dbReference type="SUPFAM" id="SSF82689">
    <property type="entry name" value="Mechanosensitive channel protein MscS (YggB), C-terminal domain"/>
    <property type="match status" value="1"/>
</dbReference>
<dbReference type="InterPro" id="IPR011066">
    <property type="entry name" value="MscS_channel_C_sf"/>
</dbReference>
<reference evidence="14" key="1">
    <citation type="submission" date="2016-06" db="EMBL/GenBank/DDBJ databases">
        <authorList>
            <person name="Chen W."/>
            <person name="Hasegawa D.K."/>
        </authorList>
    </citation>
    <scope>NUCLEOTIDE SEQUENCE [LARGE SCALE GENOMIC DNA]</scope>
    <source>
        <strain evidence="14">MEAM1</strain>
    </source>
</reference>
<dbReference type="InterPro" id="IPR025692">
    <property type="entry name" value="MscS_IM_dom1"/>
</dbReference>
<organism evidence="13 14">
    <name type="scientific">Candidatus Hamiltonella defensa</name>
    <name type="common">Bemisia tabaci</name>
    <dbReference type="NCBI Taxonomy" id="672795"/>
    <lineage>
        <taxon>Bacteria</taxon>
        <taxon>Pseudomonadati</taxon>
        <taxon>Pseudomonadota</taxon>
        <taxon>Gammaproteobacteria</taxon>
        <taxon>Enterobacterales</taxon>
        <taxon>Enterobacteriaceae</taxon>
        <taxon>aphid secondary symbionts</taxon>
        <taxon>Candidatus Williamhamiltonella</taxon>
    </lineage>
</organism>
<keyword evidence="3" id="KW-1003">Cell membrane</keyword>
<dbReference type="GO" id="GO:0008381">
    <property type="term" value="F:mechanosensitive monoatomic ion channel activity"/>
    <property type="evidence" value="ECO:0007669"/>
    <property type="project" value="UniProtKB-ARBA"/>
</dbReference>
<dbReference type="SUPFAM" id="SSF50182">
    <property type="entry name" value="Sm-like ribonucleoproteins"/>
    <property type="match status" value="1"/>
</dbReference>
<evidence type="ECO:0000256" key="5">
    <source>
        <dbReference type="ARBA" id="ARBA00022729"/>
    </source>
</evidence>
<keyword evidence="7" id="KW-0472">Membrane</keyword>
<dbReference type="EMBL" id="CP016303">
    <property type="protein sequence ID" value="ASX26442.1"/>
    <property type="molecule type" value="Genomic_DNA"/>
</dbReference>
<evidence type="ECO:0000259" key="11">
    <source>
        <dbReference type="Pfam" id="PF21082"/>
    </source>
</evidence>
<feature type="domain" description="Mechanosensitive ion channel inner membrane" evidence="9">
    <location>
        <begin position="542"/>
        <end position="875"/>
    </location>
</feature>
<evidence type="ECO:0000256" key="6">
    <source>
        <dbReference type="ARBA" id="ARBA00022989"/>
    </source>
</evidence>
<protein>
    <submittedName>
        <fullName evidence="13">Miniconductance mechanosensitive channel MscM</fullName>
    </submittedName>
</protein>
<dbReference type="NCBIfam" id="NF008180">
    <property type="entry name" value="PRK10929.1"/>
    <property type="match status" value="1"/>
</dbReference>
<evidence type="ECO:0000256" key="3">
    <source>
        <dbReference type="ARBA" id="ARBA00022475"/>
    </source>
</evidence>
<dbReference type="InterPro" id="IPR023408">
    <property type="entry name" value="MscS_beta-dom_sf"/>
</dbReference>
<dbReference type="InterPro" id="IPR011014">
    <property type="entry name" value="MscS_channel_TM-2"/>
</dbReference>
<name>A0A249E091_9ENTR</name>